<proteinExistence type="predicted"/>
<feature type="compositionally biased region" description="Basic and acidic residues" evidence="1">
    <location>
        <begin position="89"/>
        <end position="129"/>
    </location>
</feature>
<reference evidence="3 4" key="1">
    <citation type="journal article" date="2016" name="BMC Genomics">
        <title>Comparative genomics reveals Cyclospora cayetanensis possesses coccidia-like metabolism and invasion components but unique surface antigens.</title>
        <authorList>
            <person name="Liu S."/>
            <person name="Wang L."/>
            <person name="Zheng H."/>
            <person name="Xu Z."/>
            <person name="Roellig D.M."/>
            <person name="Li N."/>
            <person name="Frace M.A."/>
            <person name="Tang K."/>
            <person name="Arrowood M.J."/>
            <person name="Moss D.M."/>
            <person name="Zhang L."/>
            <person name="Feng Y."/>
            <person name="Xiao L."/>
        </authorList>
    </citation>
    <scope>NUCLEOTIDE SEQUENCE [LARGE SCALE GENOMIC DNA]</scope>
    <source>
        <strain evidence="3 4">CHN_HEN01</strain>
    </source>
</reference>
<evidence type="ECO:0000313" key="3">
    <source>
        <dbReference type="EMBL" id="OEH78993.1"/>
    </source>
</evidence>
<organism evidence="3 4">
    <name type="scientific">Cyclospora cayetanensis</name>
    <dbReference type="NCBI Taxonomy" id="88456"/>
    <lineage>
        <taxon>Eukaryota</taxon>
        <taxon>Sar</taxon>
        <taxon>Alveolata</taxon>
        <taxon>Apicomplexa</taxon>
        <taxon>Conoidasida</taxon>
        <taxon>Coccidia</taxon>
        <taxon>Eucoccidiorida</taxon>
        <taxon>Eimeriorina</taxon>
        <taxon>Eimeriidae</taxon>
        <taxon>Cyclospora</taxon>
    </lineage>
</organism>
<feature type="region of interest" description="Disordered" evidence="1">
    <location>
        <begin position="57"/>
        <end position="129"/>
    </location>
</feature>
<feature type="signal peptide" evidence="2">
    <location>
        <begin position="1"/>
        <end position="23"/>
    </location>
</feature>
<keyword evidence="4" id="KW-1185">Reference proteome</keyword>
<sequence>MVNPKTVSLIVAISCVAAPSLRAACIEQEPYDPLSSNFDGYEMNYEDLQLTKEDLEDNMEESSHGAEHVSGRDPVGHMVSPPTDIKQFPTEDPKEVVNEHESGSSEDVWREQEEQQEKEPEVKPRGFLDKVTEGFKRGFDAIGGILSGLSQKNPDQHTQQQSGDDAQ</sequence>
<protein>
    <submittedName>
        <fullName evidence="3">Uncharacterized protein</fullName>
    </submittedName>
</protein>
<feature type="compositionally biased region" description="Basic and acidic residues" evidence="1">
    <location>
        <begin position="61"/>
        <end position="75"/>
    </location>
</feature>
<evidence type="ECO:0000256" key="2">
    <source>
        <dbReference type="SAM" id="SignalP"/>
    </source>
</evidence>
<evidence type="ECO:0000256" key="1">
    <source>
        <dbReference type="SAM" id="MobiDB-lite"/>
    </source>
</evidence>
<feature type="compositionally biased region" description="Polar residues" evidence="1">
    <location>
        <begin position="148"/>
        <end position="167"/>
    </location>
</feature>
<accession>A0A1D3D6A8</accession>
<dbReference type="EMBL" id="JROU02000553">
    <property type="protein sequence ID" value="OEH78993.1"/>
    <property type="molecule type" value="Genomic_DNA"/>
</dbReference>
<comment type="caution">
    <text evidence="3">The sequence shown here is derived from an EMBL/GenBank/DDBJ whole genome shotgun (WGS) entry which is preliminary data.</text>
</comment>
<evidence type="ECO:0000313" key="4">
    <source>
        <dbReference type="Proteomes" id="UP000095192"/>
    </source>
</evidence>
<name>A0A1D3D6A8_9EIME</name>
<dbReference type="AlphaFoldDB" id="A0A1D3D6A8"/>
<dbReference type="VEuPathDB" id="ToxoDB:cyc_05401"/>
<dbReference type="InParanoid" id="A0A1D3D6A8"/>
<feature type="chain" id="PRO_5008914177" evidence="2">
    <location>
        <begin position="24"/>
        <end position="167"/>
    </location>
</feature>
<keyword evidence="2" id="KW-0732">Signal</keyword>
<dbReference type="Proteomes" id="UP000095192">
    <property type="component" value="Unassembled WGS sequence"/>
</dbReference>
<feature type="region of interest" description="Disordered" evidence="1">
    <location>
        <begin position="145"/>
        <end position="167"/>
    </location>
</feature>
<gene>
    <name evidence="3" type="ORF">cyc_05401</name>
</gene>